<organism evidence="2 3">
    <name type="scientific">Virgibacillus dokdonensis</name>
    <dbReference type="NCBI Taxonomy" id="302167"/>
    <lineage>
        <taxon>Bacteria</taxon>
        <taxon>Bacillati</taxon>
        <taxon>Bacillota</taxon>
        <taxon>Bacilli</taxon>
        <taxon>Bacillales</taxon>
        <taxon>Bacillaceae</taxon>
        <taxon>Virgibacillus</taxon>
    </lineage>
</organism>
<evidence type="ECO:0008006" key="4">
    <source>
        <dbReference type="Google" id="ProtNLM"/>
    </source>
</evidence>
<evidence type="ECO:0000313" key="2">
    <source>
        <dbReference type="EMBL" id="RFA34355.1"/>
    </source>
</evidence>
<comment type="caution">
    <text evidence="2">The sequence shown here is derived from an EMBL/GenBank/DDBJ whole genome shotgun (WGS) entry which is preliminary data.</text>
</comment>
<keyword evidence="1" id="KW-0732">Signal</keyword>
<accession>A0A3E0WQV4</accession>
<protein>
    <recommendedName>
        <fullName evidence="4">Antimicrobial peptide, SdpC family</fullName>
    </recommendedName>
</protein>
<feature type="signal peptide" evidence="1">
    <location>
        <begin position="1"/>
        <end position="23"/>
    </location>
</feature>
<dbReference type="RefSeq" id="WP_116278526.1">
    <property type="nucleotide sequence ID" value="NZ_NFZX01000023.1"/>
</dbReference>
<dbReference type="Proteomes" id="UP000256488">
    <property type="component" value="Unassembled WGS sequence"/>
</dbReference>
<sequence length="201" mass="22428">MKKVCSLVSIMALLLTSFATVNAKATESQEQNYTGQELFEGVFFGIGEVGNALSDFWEPALDGYTYSEEESKKIQYIEKQLEDYDSQFFIEFKEGIESGDQIVIEETIIETEKALADIFHKEIEQAISRQPISDEEAQSFSLKPGFALSIAYSYAGVTHIAGAFVLTYVAVGHKFIGPSSVEKKNLLTREMYVDSIAKDLN</sequence>
<dbReference type="AlphaFoldDB" id="A0A3E0WQV4"/>
<gene>
    <name evidence="2" type="ORF">CAI16_11735</name>
</gene>
<evidence type="ECO:0000256" key="1">
    <source>
        <dbReference type="SAM" id="SignalP"/>
    </source>
</evidence>
<dbReference type="InterPro" id="IPR023888">
    <property type="entry name" value="SdpC-like"/>
</dbReference>
<dbReference type="Pfam" id="PF26137">
    <property type="entry name" value="Toxin_SdpC"/>
    <property type="match status" value="1"/>
</dbReference>
<feature type="chain" id="PRO_5039399569" description="Antimicrobial peptide, SdpC family" evidence="1">
    <location>
        <begin position="24"/>
        <end position="201"/>
    </location>
</feature>
<evidence type="ECO:0000313" key="3">
    <source>
        <dbReference type="Proteomes" id="UP000256488"/>
    </source>
</evidence>
<name>A0A3E0WQV4_9BACI</name>
<dbReference type="EMBL" id="NFZX01000023">
    <property type="protein sequence ID" value="RFA34355.1"/>
    <property type="molecule type" value="Genomic_DNA"/>
</dbReference>
<reference evidence="2 3" key="1">
    <citation type="submission" date="2017-05" db="EMBL/GenBank/DDBJ databases">
        <title>Virgibacillus sp. AK90 isolated from a saltern of Kakinada, India.</title>
        <authorList>
            <person name="Gupta V."/>
            <person name="Sidhu C."/>
            <person name="Korpole S."/>
            <person name="Pinnaka A.K."/>
        </authorList>
    </citation>
    <scope>NUCLEOTIDE SEQUENCE [LARGE SCALE GENOMIC DNA]</scope>
    <source>
        <strain evidence="2 3">AK90</strain>
    </source>
</reference>
<proteinExistence type="predicted"/>